<evidence type="ECO:0000313" key="14">
    <source>
        <dbReference type="EnsemblMetazoa" id="XP_014239380.1"/>
    </source>
</evidence>
<proteinExistence type="inferred from homology"/>
<keyword evidence="5 13" id="KW-0812">Transmembrane</keyword>
<dbReference type="GO" id="GO:0007608">
    <property type="term" value="P:sensory perception of smell"/>
    <property type="evidence" value="ECO:0007669"/>
    <property type="project" value="UniProtKB-KW"/>
</dbReference>
<keyword evidence="11" id="KW-0325">Glycoprotein</keyword>
<evidence type="ECO:0000256" key="7">
    <source>
        <dbReference type="ARBA" id="ARBA00022989"/>
    </source>
</evidence>
<sequence>MRKCINWLIVSIVGIFVAVIAFAFNLWILPMLVHYQVGKTLALNPNTDIWELFTVTPIPIYFSVYLFNLVNPEGVLRGERPEVKQVGPYVYKEFKEKKDVKLSEVDDTVEYHQYTWYHFDAKASYPRTEDDEITPINMFIHVIAGLLGELKYLDVADEILDLAFPDIFGEMYTPALKTTPRKLLFSGIELTCNNKTASLASKIICSGVKNFPGLDKILTVTPNGNIKGSIFGFKNGTHNGLFKVSRGIKSIDQLGKIVAWNGNSTLSNWGGPECNKIKGNDETLLPPFVTTSTQIQLFNTDICSSISILYTGTAVFQGIKGYRFVIDPKFMGDVKEYPENYCFCPQPIQGITKPGECLHKGVFDVSSCTNLPTIVSFPHFYRASEIYQNVIHGLKPEKKLHETFIDIEPTTGVPIRGYKRVQLNIRTKRTSAIRMLTNQTDAIFPLLWFEEKAELGDKEVSMLRDQLLKVLNIADIIKWLFIGFGVVLALLGIAMTIIRAKEDRKKRLKI</sequence>
<evidence type="ECO:0000256" key="6">
    <source>
        <dbReference type="ARBA" id="ARBA00022725"/>
    </source>
</evidence>
<keyword evidence="15" id="KW-1185">Reference proteome</keyword>
<comment type="subcellular location">
    <subcellularLocation>
        <location evidence="1">Cell membrane</location>
    </subcellularLocation>
</comment>
<keyword evidence="7 13" id="KW-1133">Transmembrane helix</keyword>
<dbReference type="PANTHER" id="PTHR11923:SF109">
    <property type="entry name" value="SENSORY NEURON MEMBRANE PROTEIN 2"/>
    <property type="match status" value="1"/>
</dbReference>
<keyword evidence="10" id="KW-0675">Receptor</keyword>
<evidence type="ECO:0000256" key="11">
    <source>
        <dbReference type="ARBA" id="ARBA00023180"/>
    </source>
</evidence>
<dbReference type="OMA" id="QYRQKDN"/>
<protein>
    <recommendedName>
        <fullName evidence="12">Sensory neuron membrane protein 2</fullName>
    </recommendedName>
</protein>
<evidence type="ECO:0000256" key="3">
    <source>
        <dbReference type="ARBA" id="ARBA00022475"/>
    </source>
</evidence>
<dbReference type="KEGG" id="clec:106660872"/>
<evidence type="ECO:0000256" key="9">
    <source>
        <dbReference type="ARBA" id="ARBA00023157"/>
    </source>
</evidence>
<dbReference type="GO" id="GO:0005044">
    <property type="term" value="F:scavenger receptor activity"/>
    <property type="evidence" value="ECO:0007669"/>
    <property type="project" value="TreeGrafter"/>
</dbReference>
<keyword evidence="4" id="KW-0716">Sensory transduction</keyword>
<dbReference type="RefSeq" id="XP_014239380.1">
    <property type="nucleotide sequence ID" value="XM_014383894.2"/>
</dbReference>
<dbReference type="OrthoDB" id="6596195at2759"/>
<name>A0A8I6R6C6_CIMLE</name>
<evidence type="ECO:0000313" key="15">
    <source>
        <dbReference type="Proteomes" id="UP000494040"/>
    </source>
</evidence>
<dbReference type="PANTHER" id="PTHR11923">
    <property type="entry name" value="SCAVENGER RECEPTOR CLASS B TYPE-1 SR-B1"/>
    <property type="match status" value="1"/>
</dbReference>
<accession>A0A8I6R6C6</accession>
<dbReference type="GO" id="GO:0005737">
    <property type="term" value="C:cytoplasm"/>
    <property type="evidence" value="ECO:0007669"/>
    <property type="project" value="TreeGrafter"/>
</dbReference>
<dbReference type="Proteomes" id="UP000494040">
    <property type="component" value="Unassembled WGS sequence"/>
</dbReference>
<dbReference type="GeneID" id="106660872"/>
<reference evidence="14" key="1">
    <citation type="submission" date="2022-01" db="UniProtKB">
        <authorList>
            <consortium name="EnsemblMetazoa"/>
        </authorList>
    </citation>
    <scope>IDENTIFICATION</scope>
</reference>
<dbReference type="GO" id="GO:0005886">
    <property type="term" value="C:plasma membrane"/>
    <property type="evidence" value="ECO:0007669"/>
    <property type="project" value="UniProtKB-SubCell"/>
</dbReference>
<evidence type="ECO:0000256" key="10">
    <source>
        <dbReference type="ARBA" id="ARBA00023170"/>
    </source>
</evidence>
<evidence type="ECO:0000256" key="4">
    <source>
        <dbReference type="ARBA" id="ARBA00022606"/>
    </source>
</evidence>
<evidence type="ECO:0000256" key="5">
    <source>
        <dbReference type="ARBA" id="ARBA00022692"/>
    </source>
</evidence>
<keyword evidence="9" id="KW-1015">Disulfide bond</keyword>
<feature type="transmembrane region" description="Helical" evidence="13">
    <location>
        <begin position="476"/>
        <end position="498"/>
    </location>
</feature>
<dbReference type="InterPro" id="IPR002159">
    <property type="entry name" value="CD36_fam"/>
</dbReference>
<dbReference type="AlphaFoldDB" id="A0A8I6R6C6"/>
<keyword evidence="3" id="KW-1003">Cell membrane</keyword>
<evidence type="ECO:0000256" key="1">
    <source>
        <dbReference type="ARBA" id="ARBA00004236"/>
    </source>
</evidence>
<evidence type="ECO:0000256" key="8">
    <source>
        <dbReference type="ARBA" id="ARBA00023136"/>
    </source>
</evidence>
<evidence type="ECO:0000256" key="13">
    <source>
        <dbReference type="SAM" id="Phobius"/>
    </source>
</evidence>
<organism evidence="14 15">
    <name type="scientific">Cimex lectularius</name>
    <name type="common">Bed bug</name>
    <name type="synonym">Acanthia lectularia</name>
    <dbReference type="NCBI Taxonomy" id="79782"/>
    <lineage>
        <taxon>Eukaryota</taxon>
        <taxon>Metazoa</taxon>
        <taxon>Ecdysozoa</taxon>
        <taxon>Arthropoda</taxon>
        <taxon>Hexapoda</taxon>
        <taxon>Insecta</taxon>
        <taxon>Pterygota</taxon>
        <taxon>Neoptera</taxon>
        <taxon>Paraneoptera</taxon>
        <taxon>Hemiptera</taxon>
        <taxon>Heteroptera</taxon>
        <taxon>Panheteroptera</taxon>
        <taxon>Cimicomorpha</taxon>
        <taxon>Cimicidae</taxon>
        <taxon>Cimex</taxon>
    </lineage>
</organism>
<keyword evidence="8 13" id="KW-0472">Membrane</keyword>
<keyword evidence="6" id="KW-0552">Olfaction</keyword>
<feature type="transmembrane region" description="Helical" evidence="13">
    <location>
        <begin position="7"/>
        <end position="29"/>
    </location>
</feature>
<dbReference type="PRINTS" id="PR01609">
    <property type="entry name" value="CD36FAMILY"/>
</dbReference>
<comment type="similarity">
    <text evidence="2">Belongs to the CD36 family.</text>
</comment>
<evidence type="ECO:0000256" key="2">
    <source>
        <dbReference type="ARBA" id="ARBA00010532"/>
    </source>
</evidence>
<dbReference type="EnsemblMetazoa" id="XM_014383894.2">
    <property type="protein sequence ID" value="XP_014239380.1"/>
    <property type="gene ID" value="LOC106660872"/>
</dbReference>
<evidence type="ECO:0000256" key="12">
    <source>
        <dbReference type="ARBA" id="ARBA00040645"/>
    </source>
</evidence>
<dbReference type="Pfam" id="PF01130">
    <property type="entry name" value="CD36"/>
    <property type="match status" value="1"/>
</dbReference>